<dbReference type="GO" id="GO:0046872">
    <property type="term" value="F:metal ion binding"/>
    <property type="evidence" value="ECO:0007669"/>
    <property type="project" value="InterPro"/>
</dbReference>
<comment type="similarity">
    <text evidence="2 3">Belongs to the peptidase M16 family.</text>
</comment>
<dbReference type="InterPro" id="IPR050361">
    <property type="entry name" value="MPP/UQCRC_Complex"/>
</dbReference>
<dbReference type="GO" id="GO:0006508">
    <property type="term" value="P:proteolysis"/>
    <property type="evidence" value="ECO:0007669"/>
    <property type="project" value="InterPro"/>
</dbReference>
<dbReference type="AlphaFoldDB" id="A0A3E1KAI1"/>
<feature type="domain" description="Peptidase M16 N-terminal" evidence="6">
    <location>
        <begin position="50"/>
        <end position="195"/>
    </location>
</feature>
<evidence type="ECO:0000313" key="9">
    <source>
        <dbReference type="Proteomes" id="UP000260351"/>
    </source>
</evidence>
<organism evidence="8 9">
    <name type="scientific">Wenzhouxiangella sediminis</name>
    <dbReference type="NCBI Taxonomy" id="1792836"/>
    <lineage>
        <taxon>Bacteria</taxon>
        <taxon>Pseudomonadati</taxon>
        <taxon>Pseudomonadota</taxon>
        <taxon>Gammaproteobacteria</taxon>
        <taxon>Chromatiales</taxon>
        <taxon>Wenzhouxiangellaceae</taxon>
        <taxon>Wenzhouxiangella</taxon>
    </lineage>
</organism>
<feature type="domain" description="Peptidase M16 C-terminal" evidence="7">
    <location>
        <begin position="662"/>
        <end position="841"/>
    </location>
</feature>
<dbReference type="Pfam" id="PF05193">
    <property type="entry name" value="Peptidase_M16_C"/>
    <property type="match status" value="2"/>
</dbReference>
<dbReference type="InterPro" id="IPR011249">
    <property type="entry name" value="Metalloenz_LuxS/M16"/>
</dbReference>
<dbReference type="PANTHER" id="PTHR11851">
    <property type="entry name" value="METALLOPROTEASE"/>
    <property type="match status" value="1"/>
</dbReference>
<keyword evidence="9" id="KW-1185">Reference proteome</keyword>
<dbReference type="Pfam" id="PF00675">
    <property type="entry name" value="Peptidase_M16"/>
    <property type="match status" value="1"/>
</dbReference>
<dbReference type="GO" id="GO:0004222">
    <property type="term" value="F:metalloendopeptidase activity"/>
    <property type="evidence" value="ECO:0007669"/>
    <property type="project" value="InterPro"/>
</dbReference>
<evidence type="ECO:0000259" key="7">
    <source>
        <dbReference type="Pfam" id="PF05193"/>
    </source>
</evidence>
<evidence type="ECO:0000256" key="4">
    <source>
        <dbReference type="SAM" id="MobiDB-lite"/>
    </source>
</evidence>
<dbReference type="Proteomes" id="UP000260351">
    <property type="component" value="Unassembled WGS sequence"/>
</dbReference>
<feature type="chain" id="PRO_5017571734" evidence="5">
    <location>
        <begin position="26"/>
        <end position="925"/>
    </location>
</feature>
<evidence type="ECO:0000259" key="6">
    <source>
        <dbReference type="Pfam" id="PF00675"/>
    </source>
</evidence>
<feature type="compositionally biased region" description="Acidic residues" evidence="4">
    <location>
        <begin position="909"/>
        <end position="925"/>
    </location>
</feature>
<evidence type="ECO:0000256" key="3">
    <source>
        <dbReference type="RuleBase" id="RU004447"/>
    </source>
</evidence>
<dbReference type="PANTHER" id="PTHR11851:SF49">
    <property type="entry name" value="MITOCHONDRIAL-PROCESSING PEPTIDASE SUBUNIT ALPHA"/>
    <property type="match status" value="1"/>
</dbReference>
<dbReference type="OrthoDB" id="9811314at2"/>
<sequence>MQQLACHCRRLLVALLLALPLLATAQPDGIEQVTSVEGITEYRLDNGMKVLLMPDRSRPTTTINVTYFVGSKHESYGETGMAHLLEHMLFYGTPDHQDIKAEISERGGSANGTTWYDRTNYFQTLPAGEENLEWAIRMEADRMVNSLIDGEDLESEMTVVRNEFEIGETSPFRVLMQRVMATAYLWHGYGRSTIGARADIENVPVERLQDFYRRYYQPDNAMLILSGNFEPEEALGLIAEEFGSIPAPERSGDMKLWPTYTRDPVQDGERTVNVRRVGKFQMAMGAWHVPAAAHEDYPAIEVLSHVLGEAPSGRLHQALVEEELASRTGAFSMALGEPSLLMTYAQVDQDDDLAAARDALIETIDALEDNPPTSEEVERAVNALQRNIEVTLNDSERVGIELSEWAATGDWRLMFLNRDRLGEVTVDDVVRVANTYLKRDNRTVGQFIPEDDPQRAEIPDAPDPEQLLAGYEGGEARSEGEAFDPTAENIENRLVRFELPNGAKVALLPKETRGDRVEGGITMRMGTLETLSGLDNVPGFTASMLMRGSEKYDRQAIRDRISELQSTLSISGGANVGVAMESTRDNLHDVLALTAEVLRNPTFEASELEEMRRQQLTSLDQARDNPMSVASRMIGRHSNHYPPEHPEYTPSWEEAEARIEAVERDQLAEFHSRFYGFGPGTTISFVGDFDPDALREELEAHFADWEQQVAFERYDRPYRETEPAALEMQMDDKANAGLIGMHGIAMSDEHPDYPALSLAGHLLGGGFLSSRLADRIRDEEGLSYGVGGGVNANSIDERGSFYVYAMYAPENRERLVEVLFEELDDAVENGFGQEEVAEGRTGYLRQLELARSNDSQLLSMLANNLYLGRDMYHRADFEQKVSELTAEEVSAAVREHLAPEKLSYAVAGDFEDSSDDDASNDASEE</sequence>
<evidence type="ECO:0000256" key="1">
    <source>
        <dbReference type="ARBA" id="ARBA00001947"/>
    </source>
</evidence>
<feature type="signal peptide" evidence="5">
    <location>
        <begin position="1"/>
        <end position="25"/>
    </location>
</feature>
<accession>A0A3E1KAI1</accession>
<comment type="cofactor">
    <cofactor evidence="1">
        <name>Zn(2+)</name>
        <dbReference type="ChEBI" id="CHEBI:29105"/>
    </cofactor>
</comment>
<dbReference type="Gene3D" id="3.30.830.10">
    <property type="entry name" value="Metalloenzyme, LuxS/M16 peptidase-like"/>
    <property type="match status" value="4"/>
</dbReference>
<proteinExistence type="inferred from homology"/>
<name>A0A3E1KAI1_9GAMM</name>
<dbReference type="InterPro" id="IPR007863">
    <property type="entry name" value="Peptidase_M16_C"/>
</dbReference>
<protein>
    <submittedName>
        <fullName evidence="8">Insulinase family protein</fullName>
    </submittedName>
</protein>
<feature type="domain" description="Peptidase M16 C-terminal" evidence="7">
    <location>
        <begin position="203"/>
        <end position="384"/>
    </location>
</feature>
<keyword evidence="5" id="KW-0732">Signal</keyword>
<reference evidence="8 9" key="1">
    <citation type="submission" date="2018-08" db="EMBL/GenBank/DDBJ databases">
        <title>Wenzhouxiangella salilacus sp. nov., a novel bacterium isolated from a saline lake in Xinjiang Province, China.</title>
        <authorList>
            <person name="Han S."/>
        </authorList>
    </citation>
    <scope>NUCLEOTIDE SEQUENCE [LARGE SCALE GENOMIC DNA]</scope>
    <source>
        <strain evidence="8 9">XDB06</strain>
    </source>
</reference>
<evidence type="ECO:0000256" key="2">
    <source>
        <dbReference type="ARBA" id="ARBA00007261"/>
    </source>
</evidence>
<comment type="caution">
    <text evidence="8">The sequence shown here is derived from an EMBL/GenBank/DDBJ whole genome shotgun (WGS) entry which is preliminary data.</text>
</comment>
<dbReference type="EMBL" id="QUZK01000021">
    <property type="protein sequence ID" value="RFF31376.1"/>
    <property type="molecule type" value="Genomic_DNA"/>
</dbReference>
<evidence type="ECO:0000313" key="8">
    <source>
        <dbReference type="EMBL" id="RFF31376.1"/>
    </source>
</evidence>
<dbReference type="SUPFAM" id="SSF63411">
    <property type="entry name" value="LuxS/MPP-like metallohydrolase"/>
    <property type="match status" value="4"/>
</dbReference>
<dbReference type="RefSeq" id="WP_116649982.1">
    <property type="nucleotide sequence ID" value="NZ_QUZK01000021.1"/>
</dbReference>
<evidence type="ECO:0000256" key="5">
    <source>
        <dbReference type="SAM" id="SignalP"/>
    </source>
</evidence>
<gene>
    <name evidence="8" type="ORF">DZC52_04765</name>
</gene>
<dbReference type="InterPro" id="IPR011765">
    <property type="entry name" value="Pept_M16_N"/>
</dbReference>
<dbReference type="InterPro" id="IPR001431">
    <property type="entry name" value="Pept_M16_Zn_BS"/>
</dbReference>
<dbReference type="PROSITE" id="PS00143">
    <property type="entry name" value="INSULINASE"/>
    <property type="match status" value="1"/>
</dbReference>
<feature type="region of interest" description="Disordered" evidence="4">
    <location>
        <begin position="905"/>
        <end position="925"/>
    </location>
</feature>